<accession>A0A841CMR9</accession>
<evidence type="ECO:0000313" key="2">
    <source>
        <dbReference type="EMBL" id="MBB5958420.1"/>
    </source>
</evidence>
<evidence type="ECO:0000313" key="3">
    <source>
        <dbReference type="Proteomes" id="UP000547510"/>
    </source>
</evidence>
<feature type="compositionally biased region" description="Basic residues" evidence="1">
    <location>
        <begin position="1"/>
        <end position="10"/>
    </location>
</feature>
<dbReference type="RefSeq" id="WP_184694380.1">
    <property type="nucleotide sequence ID" value="NZ_JACHJN010000008.1"/>
</dbReference>
<feature type="region of interest" description="Disordered" evidence="1">
    <location>
        <begin position="1"/>
        <end position="22"/>
    </location>
</feature>
<gene>
    <name evidence="2" type="ORF">FHS29_005028</name>
</gene>
<dbReference type="EMBL" id="JACHJN010000008">
    <property type="protein sequence ID" value="MBB5958420.1"/>
    <property type="molecule type" value="Genomic_DNA"/>
</dbReference>
<evidence type="ECO:0000256" key="1">
    <source>
        <dbReference type="SAM" id="MobiDB-lite"/>
    </source>
</evidence>
<name>A0A841CMR9_9PSEU</name>
<comment type="caution">
    <text evidence="2">The sequence shown here is derived from an EMBL/GenBank/DDBJ whole genome shotgun (WGS) entry which is preliminary data.</text>
</comment>
<organism evidence="2 3">
    <name type="scientific">Saccharothrix tamanrassetensis</name>
    <dbReference type="NCBI Taxonomy" id="1051531"/>
    <lineage>
        <taxon>Bacteria</taxon>
        <taxon>Bacillati</taxon>
        <taxon>Actinomycetota</taxon>
        <taxon>Actinomycetes</taxon>
        <taxon>Pseudonocardiales</taxon>
        <taxon>Pseudonocardiaceae</taxon>
        <taxon>Saccharothrix</taxon>
    </lineage>
</organism>
<protein>
    <submittedName>
        <fullName evidence="2">Uncharacterized protein</fullName>
    </submittedName>
</protein>
<reference evidence="2 3" key="1">
    <citation type="submission" date="2020-08" db="EMBL/GenBank/DDBJ databases">
        <title>Genomic Encyclopedia of Type Strains, Phase III (KMG-III): the genomes of soil and plant-associated and newly described type strains.</title>
        <authorList>
            <person name="Whitman W."/>
        </authorList>
    </citation>
    <scope>NUCLEOTIDE SEQUENCE [LARGE SCALE GENOMIC DNA]</scope>
    <source>
        <strain evidence="2 3">CECT 8640</strain>
    </source>
</reference>
<proteinExistence type="predicted"/>
<sequence>MSDRTPRHHTGITAGHFPTPHLALRGTADETQVRGFAEEQARAARSQARAARSIVPQLAGMEVLGATNRIALLTAVYDAVVRWRHALAATTADARYTAGGSPSASRYQVTLDEAGPNYDRLGEVGRLRAGARWDEATGRWVGGTDTPASLVTAAYGRAALARFAVEAPRHDRLHNRVTLPVSGGTVRGNMLVRGALAVMVARGLAGRLAARRGVTRVETTGDLLYAVTADSAERKAMFGEAMRVLASAGSGDVAAWWNAAYLLYQAPWFKKGSDAVNRVFLVAVGTVLLGEPPVLPHDLDLQCMVLGQTTVTAVPFVCGGAA</sequence>
<dbReference type="Proteomes" id="UP000547510">
    <property type="component" value="Unassembled WGS sequence"/>
</dbReference>
<keyword evidence="3" id="KW-1185">Reference proteome</keyword>
<dbReference type="AlphaFoldDB" id="A0A841CMR9"/>